<keyword evidence="3" id="KW-1185">Reference proteome</keyword>
<sequence length="46" mass="4877">MSAAKRKPATMKAKQKEEVNKKALIWVGSIVGVVIVAVAVLLIVTS</sequence>
<evidence type="ECO:0000256" key="1">
    <source>
        <dbReference type="SAM" id="Phobius"/>
    </source>
</evidence>
<gene>
    <name evidence="2" type="ORF">IDH41_30030</name>
</gene>
<proteinExistence type="predicted"/>
<reference evidence="2" key="1">
    <citation type="submission" date="2020-09" db="EMBL/GenBank/DDBJ databases">
        <title>A novel bacterium of genus Paenibacillus, isolated from South China Sea.</title>
        <authorList>
            <person name="Huang H."/>
            <person name="Mo K."/>
            <person name="Hu Y."/>
        </authorList>
    </citation>
    <scope>NUCLEOTIDE SEQUENCE</scope>
    <source>
        <strain evidence="2">IB182493</strain>
    </source>
</reference>
<dbReference type="EMBL" id="JACXIY010000060">
    <property type="protein sequence ID" value="MBD2872807.1"/>
    <property type="molecule type" value="Genomic_DNA"/>
</dbReference>
<dbReference type="AlphaFoldDB" id="A0A927H9N4"/>
<keyword evidence="1" id="KW-0812">Transmembrane</keyword>
<keyword evidence="1" id="KW-0472">Membrane</keyword>
<evidence type="ECO:0000313" key="2">
    <source>
        <dbReference type="EMBL" id="MBD2872807.1"/>
    </source>
</evidence>
<evidence type="ECO:0000313" key="3">
    <source>
        <dbReference type="Proteomes" id="UP000632125"/>
    </source>
</evidence>
<comment type="caution">
    <text evidence="2">The sequence shown here is derived from an EMBL/GenBank/DDBJ whole genome shotgun (WGS) entry which is preliminary data.</text>
</comment>
<dbReference type="RefSeq" id="WP_190867840.1">
    <property type="nucleotide sequence ID" value="NZ_JACXIY010000060.1"/>
</dbReference>
<organism evidence="2 3">
    <name type="scientific">Paenibacillus arenilitoris</name>
    <dbReference type="NCBI Taxonomy" id="2772299"/>
    <lineage>
        <taxon>Bacteria</taxon>
        <taxon>Bacillati</taxon>
        <taxon>Bacillota</taxon>
        <taxon>Bacilli</taxon>
        <taxon>Bacillales</taxon>
        <taxon>Paenibacillaceae</taxon>
        <taxon>Paenibacillus</taxon>
    </lineage>
</organism>
<dbReference type="Proteomes" id="UP000632125">
    <property type="component" value="Unassembled WGS sequence"/>
</dbReference>
<accession>A0A927H9N4</accession>
<protein>
    <submittedName>
        <fullName evidence="2">Uncharacterized protein</fullName>
    </submittedName>
</protein>
<name>A0A927H9N4_9BACL</name>
<feature type="transmembrane region" description="Helical" evidence="1">
    <location>
        <begin position="23"/>
        <end position="44"/>
    </location>
</feature>
<keyword evidence="1" id="KW-1133">Transmembrane helix</keyword>